<evidence type="ECO:0000313" key="4">
    <source>
        <dbReference type="Proteomes" id="UP000001449"/>
    </source>
</evidence>
<dbReference type="EMBL" id="CM000638">
    <property type="protein sequence ID" value="EED96697.1"/>
    <property type="molecule type" value="Genomic_DNA"/>
</dbReference>
<organism evidence="3 4">
    <name type="scientific">Thalassiosira pseudonana</name>
    <name type="common">Marine diatom</name>
    <name type="synonym">Cyclotella nana</name>
    <dbReference type="NCBI Taxonomy" id="35128"/>
    <lineage>
        <taxon>Eukaryota</taxon>
        <taxon>Sar</taxon>
        <taxon>Stramenopiles</taxon>
        <taxon>Ochrophyta</taxon>
        <taxon>Bacillariophyta</taxon>
        <taxon>Coscinodiscophyceae</taxon>
        <taxon>Thalassiosirophycidae</taxon>
        <taxon>Thalassiosirales</taxon>
        <taxon>Thalassiosiraceae</taxon>
        <taxon>Thalassiosira</taxon>
    </lineage>
</organism>
<feature type="compositionally biased region" description="Low complexity" evidence="1">
    <location>
        <begin position="98"/>
        <end position="110"/>
    </location>
</feature>
<evidence type="ECO:0000313" key="3">
    <source>
        <dbReference type="EMBL" id="EED96697.1"/>
    </source>
</evidence>
<gene>
    <name evidence="3" type="ORF">THAPSDRAFT_1940</name>
</gene>
<dbReference type="PROSITE" id="PS50231">
    <property type="entry name" value="RICIN_B_LECTIN"/>
    <property type="match status" value="1"/>
</dbReference>
<keyword evidence="4" id="KW-1185">Reference proteome</keyword>
<dbReference type="InterPro" id="IPR035992">
    <property type="entry name" value="Ricin_B-like_lectins"/>
</dbReference>
<reference evidence="3 4" key="2">
    <citation type="journal article" date="2008" name="Nature">
        <title>The Phaeodactylum genome reveals the evolutionary history of diatom genomes.</title>
        <authorList>
            <person name="Bowler C."/>
            <person name="Allen A.E."/>
            <person name="Badger J.H."/>
            <person name="Grimwood J."/>
            <person name="Jabbari K."/>
            <person name="Kuo A."/>
            <person name="Maheswari U."/>
            <person name="Martens C."/>
            <person name="Maumus F."/>
            <person name="Otillar R.P."/>
            <person name="Rayko E."/>
            <person name="Salamov A."/>
            <person name="Vandepoele K."/>
            <person name="Beszteri B."/>
            <person name="Gruber A."/>
            <person name="Heijde M."/>
            <person name="Katinka M."/>
            <person name="Mock T."/>
            <person name="Valentin K."/>
            <person name="Verret F."/>
            <person name="Berges J.A."/>
            <person name="Brownlee C."/>
            <person name="Cadoret J.P."/>
            <person name="Chiovitti A."/>
            <person name="Choi C.J."/>
            <person name="Coesel S."/>
            <person name="De Martino A."/>
            <person name="Detter J.C."/>
            <person name="Durkin C."/>
            <person name="Falciatore A."/>
            <person name="Fournet J."/>
            <person name="Haruta M."/>
            <person name="Huysman M.J."/>
            <person name="Jenkins B.D."/>
            <person name="Jiroutova K."/>
            <person name="Jorgensen R.E."/>
            <person name="Joubert Y."/>
            <person name="Kaplan A."/>
            <person name="Kroger N."/>
            <person name="Kroth P.G."/>
            <person name="La Roche J."/>
            <person name="Lindquist E."/>
            <person name="Lommer M."/>
            <person name="Martin-Jezequel V."/>
            <person name="Lopez P.J."/>
            <person name="Lucas S."/>
            <person name="Mangogna M."/>
            <person name="McGinnis K."/>
            <person name="Medlin L.K."/>
            <person name="Montsant A."/>
            <person name="Oudot-Le Secq M.P."/>
            <person name="Napoli C."/>
            <person name="Obornik M."/>
            <person name="Parker M.S."/>
            <person name="Petit J.L."/>
            <person name="Porcel B.M."/>
            <person name="Poulsen N."/>
            <person name="Robison M."/>
            <person name="Rychlewski L."/>
            <person name="Rynearson T.A."/>
            <person name="Schmutz J."/>
            <person name="Shapiro H."/>
            <person name="Siaut M."/>
            <person name="Stanley M."/>
            <person name="Sussman M.R."/>
            <person name="Taylor A.R."/>
            <person name="Vardi A."/>
            <person name="von Dassow P."/>
            <person name="Vyverman W."/>
            <person name="Willis A."/>
            <person name="Wyrwicz L.S."/>
            <person name="Rokhsar D.S."/>
            <person name="Weissenbach J."/>
            <person name="Armbrust E.V."/>
            <person name="Green B.R."/>
            <person name="Van de Peer Y."/>
            <person name="Grigoriev I.V."/>
        </authorList>
    </citation>
    <scope>NUCLEOTIDE SEQUENCE [LARGE SCALE GENOMIC DNA]</scope>
    <source>
        <strain evidence="3 4">CCMP1335</strain>
    </source>
</reference>
<protein>
    <submittedName>
        <fullName evidence="3">Uncharacterized protein</fullName>
    </submittedName>
</protein>
<dbReference type="RefSeq" id="XP_002287056.1">
    <property type="nucleotide sequence ID" value="XM_002287020.1"/>
</dbReference>
<dbReference type="GeneID" id="7447601"/>
<dbReference type="PaxDb" id="35128-Thaps1940"/>
<accession>B8BSC9</accession>
<dbReference type="AlphaFoldDB" id="B8BSC9"/>
<dbReference type="KEGG" id="tps:THAPSDRAFT_1940"/>
<feature type="chain" id="PRO_5002865871" evidence="2">
    <location>
        <begin position="18"/>
        <end position="322"/>
    </location>
</feature>
<evidence type="ECO:0000256" key="2">
    <source>
        <dbReference type="SAM" id="SignalP"/>
    </source>
</evidence>
<dbReference type="InParanoid" id="B8BSC9"/>
<keyword evidence="2" id="KW-0732">Signal</keyword>
<dbReference type="eggNOG" id="ENOG502QYR7">
    <property type="taxonomic scope" value="Eukaryota"/>
</dbReference>
<name>B8BSC9_THAPS</name>
<dbReference type="SUPFAM" id="SSF50370">
    <property type="entry name" value="Ricin B-like lectins"/>
    <property type="match status" value="1"/>
</dbReference>
<proteinExistence type="predicted"/>
<dbReference type="Proteomes" id="UP000001449">
    <property type="component" value="Chromosome 1"/>
</dbReference>
<reference evidence="3 4" key="1">
    <citation type="journal article" date="2004" name="Science">
        <title>The genome of the diatom Thalassiosira pseudonana: ecology, evolution, and metabolism.</title>
        <authorList>
            <person name="Armbrust E.V."/>
            <person name="Berges J.A."/>
            <person name="Bowler C."/>
            <person name="Green B.R."/>
            <person name="Martinez D."/>
            <person name="Putnam N.H."/>
            <person name="Zhou S."/>
            <person name="Allen A.E."/>
            <person name="Apt K.E."/>
            <person name="Bechner M."/>
            <person name="Brzezinski M.A."/>
            <person name="Chaal B.K."/>
            <person name="Chiovitti A."/>
            <person name="Davis A.K."/>
            <person name="Demarest M.S."/>
            <person name="Detter J.C."/>
            <person name="Glavina T."/>
            <person name="Goodstein D."/>
            <person name="Hadi M.Z."/>
            <person name="Hellsten U."/>
            <person name="Hildebrand M."/>
            <person name="Jenkins B.D."/>
            <person name="Jurka J."/>
            <person name="Kapitonov V.V."/>
            <person name="Kroger N."/>
            <person name="Lau W.W."/>
            <person name="Lane T.W."/>
            <person name="Larimer F.W."/>
            <person name="Lippmeier J.C."/>
            <person name="Lucas S."/>
            <person name="Medina M."/>
            <person name="Montsant A."/>
            <person name="Obornik M."/>
            <person name="Parker M.S."/>
            <person name="Palenik B."/>
            <person name="Pazour G.J."/>
            <person name="Richardson P.M."/>
            <person name="Rynearson T.A."/>
            <person name="Saito M.A."/>
            <person name="Schwartz D.C."/>
            <person name="Thamatrakoln K."/>
            <person name="Valentin K."/>
            <person name="Vardi A."/>
            <person name="Wilkerson F.P."/>
            <person name="Rokhsar D.S."/>
        </authorList>
    </citation>
    <scope>NUCLEOTIDE SEQUENCE [LARGE SCALE GENOMIC DNA]</scope>
    <source>
        <strain evidence="3 4">CCMP1335</strain>
    </source>
</reference>
<dbReference type="Gene3D" id="2.80.10.50">
    <property type="match status" value="1"/>
</dbReference>
<feature type="signal peptide" evidence="2">
    <location>
        <begin position="1"/>
        <end position="17"/>
    </location>
</feature>
<dbReference type="HOGENOM" id="CLU_864625_0_0_1"/>
<evidence type="ECO:0000256" key="1">
    <source>
        <dbReference type="SAM" id="MobiDB-lite"/>
    </source>
</evidence>
<feature type="region of interest" description="Disordered" evidence="1">
    <location>
        <begin position="69"/>
        <end position="110"/>
    </location>
</feature>
<dbReference type="OMA" id="ISIDWEM"/>
<feature type="region of interest" description="Disordered" evidence="1">
    <location>
        <begin position="37"/>
        <end position="56"/>
    </location>
</feature>
<sequence length="322" mass="34677">MKIQLLLGSTFAGVALSNDAIDEVSVRRNSRLISTRRGQYRDQHASLNTNSHSKEVTSEVMMQQTKLPFADPLKSNPRDLRLGGRSRPIKGGRGGKSGKSSSLKSGKSGKSSGDVFYVAPFSCPNHCIDADGANFKSGAFDSAMRKCDNDKVSQQWIVHQDGTFVKLESVAFSGYCISIDWEMSDGKHSISDVCDAVTTDVGDNTVGSELILGSCGSHTSSWYFTGGQLLSAFCWTKGYSASMGASVSNENGGDCSDDLRVWGGSSLQLWREDIFMFIAEDTILAGGGGNNLRDDDYYYLEPTLSPTLSPSLSPTLPPNKSP</sequence>